<reference evidence="2" key="1">
    <citation type="submission" date="2022-07" db="EMBL/GenBank/DDBJ databases">
        <title>Phylogenomic reconstructions and comparative analyses of Kickxellomycotina fungi.</title>
        <authorList>
            <person name="Reynolds N.K."/>
            <person name="Stajich J.E."/>
            <person name="Barry K."/>
            <person name="Grigoriev I.V."/>
            <person name="Crous P."/>
            <person name="Smith M.E."/>
        </authorList>
    </citation>
    <scope>NUCLEOTIDE SEQUENCE</scope>
    <source>
        <strain evidence="2">IMI 214461</strain>
    </source>
</reference>
<proteinExistence type="predicted"/>
<dbReference type="AlphaFoldDB" id="A0A9W8BNK0"/>
<accession>A0A9W8BNK0</accession>
<evidence type="ECO:0000313" key="2">
    <source>
        <dbReference type="EMBL" id="KAJ2006916.1"/>
    </source>
</evidence>
<feature type="region of interest" description="Disordered" evidence="1">
    <location>
        <begin position="46"/>
        <end position="146"/>
    </location>
</feature>
<name>A0A9W8BNK0_9FUNG</name>
<evidence type="ECO:0000313" key="3">
    <source>
        <dbReference type="Proteomes" id="UP001150907"/>
    </source>
</evidence>
<sequence>MPDRQHQPMPSRNTSRGVADKAGVGDLVELLVCMDVTATGLKTSSRVAQLQGMRQKPQALAGKSSMPQRSVSCSGGPELRLSVPPPVPPAARQSTKLERASLASVSALSRRHPVPHPDRATTSSSKQSQVLLSALRTPPELRRGIR</sequence>
<dbReference type="EMBL" id="JANBQF010000043">
    <property type="protein sequence ID" value="KAJ2006916.1"/>
    <property type="molecule type" value="Genomic_DNA"/>
</dbReference>
<feature type="region of interest" description="Disordered" evidence="1">
    <location>
        <begin position="1"/>
        <end position="21"/>
    </location>
</feature>
<evidence type="ECO:0000256" key="1">
    <source>
        <dbReference type="SAM" id="MobiDB-lite"/>
    </source>
</evidence>
<organism evidence="2 3">
    <name type="scientific">Coemansia thaxteri</name>
    <dbReference type="NCBI Taxonomy" id="2663907"/>
    <lineage>
        <taxon>Eukaryota</taxon>
        <taxon>Fungi</taxon>
        <taxon>Fungi incertae sedis</taxon>
        <taxon>Zoopagomycota</taxon>
        <taxon>Kickxellomycotina</taxon>
        <taxon>Kickxellomycetes</taxon>
        <taxon>Kickxellales</taxon>
        <taxon>Kickxellaceae</taxon>
        <taxon>Coemansia</taxon>
    </lineage>
</organism>
<feature type="compositionally biased region" description="Polar residues" evidence="1">
    <location>
        <begin position="120"/>
        <end position="131"/>
    </location>
</feature>
<comment type="caution">
    <text evidence="2">The sequence shown here is derived from an EMBL/GenBank/DDBJ whole genome shotgun (WGS) entry which is preliminary data.</text>
</comment>
<dbReference type="Proteomes" id="UP001150907">
    <property type="component" value="Unassembled WGS sequence"/>
</dbReference>
<keyword evidence="3" id="KW-1185">Reference proteome</keyword>
<gene>
    <name evidence="2" type="ORF">H4R26_001102</name>
</gene>
<protein>
    <submittedName>
        <fullName evidence="2">Uncharacterized protein</fullName>
    </submittedName>
</protein>